<organism evidence="2 3">
    <name type="scientific">Pelomonas parva</name>
    <dbReference type="NCBI Taxonomy" id="3299032"/>
    <lineage>
        <taxon>Bacteria</taxon>
        <taxon>Pseudomonadati</taxon>
        <taxon>Pseudomonadota</taxon>
        <taxon>Betaproteobacteria</taxon>
        <taxon>Burkholderiales</taxon>
        <taxon>Sphaerotilaceae</taxon>
        <taxon>Roseateles</taxon>
    </lineage>
</organism>
<evidence type="ECO:0000313" key="3">
    <source>
        <dbReference type="Proteomes" id="UP001606210"/>
    </source>
</evidence>
<protein>
    <submittedName>
        <fullName evidence="2">Uncharacterized protein</fullName>
    </submittedName>
</protein>
<dbReference type="RefSeq" id="WP_394478052.1">
    <property type="nucleotide sequence ID" value="NZ_JBIGHV010000003.1"/>
</dbReference>
<proteinExistence type="predicted"/>
<evidence type="ECO:0000313" key="2">
    <source>
        <dbReference type="EMBL" id="MFG6430068.1"/>
    </source>
</evidence>
<dbReference type="Proteomes" id="UP001606210">
    <property type="component" value="Unassembled WGS sequence"/>
</dbReference>
<comment type="caution">
    <text evidence="2">The sequence shown here is derived from an EMBL/GenBank/DDBJ whole genome shotgun (WGS) entry which is preliminary data.</text>
</comment>
<feature type="signal peptide" evidence="1">
    <location>
        <begin position="1"/>
        <end position="22"/>
    </location>
</feature>
<name>A0ABW7F0D0_9BURK</name>
<dbReference type="EMBL" id="JBIGHV010000003">
    <property type="protein sequence ID" value="MFG6430068.1"/>
    <property type="molecule type" value="Genomic_DNA"/>
</dbReference>
<evidence type="ECO:0000256" key="1">
    <source>
        <dbReference type="SAM" id="SignalP"/>
    </source>
</evidence>
<keyword evidence="3" id="KW-1185">Reference proteome</keyword>
<gene>
    <name evidence="2" type="ORF">ACG00Y_09110</name>
</gene>
<accession>A0ABW7F0D0</accession>
<feature type="chain" id="PRO_5046127199" evidence="1">
    <location>
        <begin position="23"/>
        <end position="234"/>
    </location>
</feature>
<sequence>MFNRITPFALACAMTGFVSAAAAQPQQTAEGAQRFLALLAKDGHLNVSLPDKNGSPMWVKGTRKTTHRWQDKGVVDNSRPGPHDDASAPVTAPLKWLLVVRKLEGMDENANADACTTRVDTTTTEKLGSTSSDSHWLTKETFFSIERLWYQTTITDEYEDPAVKYAGPHHLAWGRAVITRAANGRVTARAPGAKFNTELVFPGDRVKDPELADRVEYAMKFLKASCDKAAATGF</sequence>
<keyword evidence="1" id="KW-0732">Signal</keyword>
<reference evidence="2 3" key="1">
    <citation type="submission" date="2024-08" db="EMBL/GenBank/DDBJ databases">
        <authorList>
            <person name="Lu H."/>
        </authorList>
    </citation>
    <scope>NUCLEOTIDE SEQUENCE [LARGE SCALE GENOMIC DNA]</scope>
    <source>
        <strain evidence="2 3">LYH14W</strain>
    </source>
</reference>